<dbReference type="SMART" id="SM00244">
    <property type="entry name" value="PHB"/>
    <property type="match status" value="1"/>
</dbReference>
<protein>
    <submittedName>
        <fullName evidence="9">Inner membrane protein YqiK</fullName>
    </submittedName>
</protein>
<feature type="compositionally biased region" description="Basic and acidic residues" evidence="6">
    <location>
        <begin position="251"/>
        <end position="269"/>
    </location>
</feature>
<keyword evidence="4" id="KW-1003">Cell membrane</keyword>
<proteinExistence type="inferred from homology"/>
<comment type="similarity">
    <text evidence="3">Belongs to the band 7/mec-2 family. Flotillin subfamily.</text>
</comment>
<evidence type="ECO:0000256" key="5">
    <source>
        <dbReference type="ARBA" id="ARBA00023136"/>
    </source>
</evidence>
<evidence type="ECO:0000256" key="4">
    <source>
        <dbReference type="ARBA" id="ARBA00022475"/>
    </source>
</evidence>
<dbReference type="InterPro" id="IPR001107">
    <property type="entry name" value="Band_7"/>
</dbReference>
<feature type="region of interest" description="Disordered" evidence="6">
    <location>
        <begin position="214"/>
        <end position="233"/>
    </location>
</feature>
<feature type="region of interest" description="Disordered" evidence="6">
    <location>
        <begin position="251"/>
        <end position="287"/>
    </location>
</feature>
<gene>
    <name evidence="9" type="primary">yqiK</name>
    <name evidence="9" type="ORF">LNAOJCKE_4119</name>
</gene>
<dbReference type="InterPro" id="IPR036013">
    <property type="entry name" value="Band_7/SPFH_dom_sf"/>
</dbReference>
<dbReference type="PANTHER" id="PTHR13806:SF31">
    <property type="entry name" value="FLOTILLIN-LIKE PROTEIN 1-RELATED"/>
    <property type="match status" value="1"/>
</dbReference>
<feature type="domain" description="Band 7" evidence="8">
    <location>
        <begin position="30"/>
        <end position="199"/>
    </location>
</feature>
<evidence type="ECO:0000256" key="2">
    <source>
        <dbReference type="ARBA" id="ARBA00004236"/>
    </source>
</evidence>
<feature type="compositionally biased region" description="Low complexity" evidence="6">
    <location>
        <begin position="270"/>
        <end position="282"/>
    </location>
</feature>
<evidence type="ECO:0000256" key="3">
    <source>
        <dbReference type="ARBA" id="ARBA00007161"/>
    </source>
</evidence>
<organism evidence="9 10">
    <name type="scientific">Methylorubrum aminovorans</name>
    <dbReference type="NCBI Taxonomy" id="269069"/>
    <lineage>
        <taxon>Bacteria</taxon>
        <taxon>Pseudomonadati</taxon>
        <taxon>Pseudomonadota</taxon>
        <taxon>Alphaproteobacteria</taxon>
        <taxon>Hyphomicrobiales</taxon>
        <taxon>Methylobacteriaceae</taxon>
        <taxon>Methylorubrum</taxon>
    </lineage>
</organism>
<dbReference type="InterPro" id="IPR031905">
    <property type="entry name" value="Flotillin_C"/>
</dbReference>
<keyword evidence="10" id="KW-1185">Reference proteome</keyword>
<dbReference type="CDD" id="cd03399">
    <property type="entry name" value="SPFH_flotillin"/>
    <property type="match status" value="1"/>
</dbReference>
<reference evidence="9" key="1">
    <citation type="journal article" date="2021" name="Front. Microbiol.">
        <title>Comprehensive Comparative Genomics and Phenotyping of Methylobacterium Species.</title>
        <authorList>
            <person name="Alessa O."/>
            <person name="Ogura Y."/>
            <person name="Fujitani Y."/>
            <person name="Takami H."/>
            <person name="Hayashi T."/>
            <person name="Sahin N."/>
            <person name="Tani A."/>
        </authorList>
    </citation>
    <scope>NUCLEOTIDE SEQUENCE</scope>
    <source>
        <strain evidence="9">NBRC 15686</strain>
    </source>
</reference>
<evidence type="ECO:0000256" key="1">
    <source>
        <dbReference type="ARBA" id="ARBA00004167"/>
    </source>
</evidence>
<keyword evidence="5 7" id="KW-0472">Membrane</keyword>
<sequence>MDMVSSGIVNLLVIAGIIVVALLGIGFVFSRLYRRTTRDTAFVRTGLGGRKVVVDGGAVLLPVFHSIAMVNLNTLRLEVKRSGNESLITKDRLRADITVEFYVRVEPKEESIALAAQTLGDRTNDAMLLRELIEAKFVDALRAVAAGMTLPDLQEKRAAFVKGVQEAVSGDLRHNGLELESASLTRLDQTSIEHFNPDNSFDAEGLARLKEITEQRRKERNATERDAEVAVAEKDRETALKQLEIKRTTREAELAQERDIANKTAETRAETAQAEQRAQQSEETARIEREQAVRLREAEARKNSEGARIEADLAIAQRNAEAERERQLVLQDNAIKIAERSQRESEARAAAKAAEALAVAAEERVATAKAKEIAEREREIAVIAAKREAEREATGVTVTAEAERRAAEDRANAITTLAEAEATAASSKAEAIAKLGQAEAERERVMNEARNALSPEARAFETGLKRLGIIPDALRESMRAVEKIDSIRIFDAGGMLGGGNGAGGVSASLGDSLSGHLLRYQYNSPILGAILNEAGFSEGKGSLDALVGGLRNGAAKPLADGHAKAAETLSGA</sequence>
<accession>A0ABQ4UHW2</accession>
<dbReference type="RefSeq" id="WP_238226881.1">
    <property type="nucleotide sequence ID" value="NZ_BAAADH010000096.1"/>
</dbReference>
<comment type="caution">
    <text evidence="9">The sequence shown here is derived from an EMBL/GenBank/DDBJ whole genome shotgun (WGS) entry which is preliminary data.</text>
</comment>
<name>A0ABQ4UHW2_9HYPH</name>
<evidence type="ECO:0000256" key="6">
    <source>
        <dbReference type="SAM" id="MobiDB-lite"/>
    </source>
</evidence>
<reference evidence="9" key="2">
    <citation type="submission" date="2021-08" db="EMBL/GenBank/DDBJ databases">
        <authorList>
            <person name="Tani A."/>
            <person name="Ola A."/>
            <person name="Ogura Y."/>
            <person name="Katsura K."/>
            <person name="Hayashi T."/>
        </authorList>
    </citation>
    <scope>NUCLEOTIDE SEQUENCE</scope>
    <source>
        <strain evidence="9">NBRC 15686</strain>
    </source>
</reference>
<evidence type="ECO:0000313" key="10">
    <source>
        <dbReference type="Proteomes" id="UP001055039"/>
    </source>
</evidence>
<comment type="subcellular location">
    <subcellularLocation>
        <location evidence="2">Cell membrane</location>
    </subcellularLocation>
    <subcellularLocation>
        <location evidence="1">Membrane</location>
        <topology evidence="1">Single-pass membrane protein</topology>
    </subcellularLocation>
</comment>
<dbReference type="Pfam" id="PF15975">
    <property type="entry name" value="Flot"/>
    <property type="match status" value="1"/>
</dbReference>
<dbReference type="EMBL" id="BPRC01000019">
    <property type="protein sequence ID" value="GJE66895.1"/>
    <property type="molecule type" value="Genomic_DNA"/>
</dbReference>
<dbReference type="Proteomes" id="UP001055039">
    <property type="component" value="Unassembled WGS sequence"/>
</dbReference>
<dbReference type="Pfam" id="PF01145">
    <property type="entry name" value="Band_7"/>
    <property type="match status" value="1"/>
</dbReference>
<dbReference type="Gene3D" id="3.30.479.30">
    <property type="entry name" value="Band 7 domain"/>
    <property type="match status" value="1"/>
</dbReference>
<evidence type="ECO:0000259" key="8">
    <source>
        <dbReference type="SMART" id="SM00244"/>
    </source>
</evidence>
<feature type="transmembrane region" description="Helical" evidence="7">
    <location>
        <begin position="12"/>
        <end position="32"/>
    </location>
</feature>
<dbReference type="InterPro" id="IPR027705">
    <property type="entry name" value="Flotillin_fam"/>
</dbReference>
<dbReference type="PANTHER" id="PTHR13806">
    <property type="entry name" value="FLOTILLIN-RELATED"/>
    <property type="match status" value="1"/>
</dbReference>
<keyword evidence="7" id="KW-1133">Transmembrane helix</keyword>
<dbReference type="SUPFAM" id="SSF117892">
    <property type="entry name" value="Band 7/SPFH domain"/>
    <property type="match status" value="1"/>
</dbReference>
<keyword evidence="7" id="KW-0812">Transmembrane</keyword>
<evidence type="ECO:0000313" key="9">
    <source>
        <dbReference type="EMBL" id="GJE66895.1"/>
    </source>
</evidence>
<evidence type="ECO:0000256" key="7">
    <source>
        <dbReference type="SAM" id="Phobius"/>
    </source>
</evidence>